<evidence type="ECO:0000256" key="3">
    <source>
        <dbReference type="ARBA" id="ARBA00022857"/>
    </source>
</evidence>
<evidence type="ECO:0000256" key="6">
    <source>
        <dbReference type="SAM" id="MobiDB-lite"/>
    </source>
</evidence>
<feature type="compositionally biased region" description="Low complexity" evidence="6">
    <location>
        <begin position="37"/>
        <end position="51"/>
    </location>
</feature>
<keyword evidence="4" id="KW-0560">Oxidoreductase</keyword>
<dbReference type="InterPro" id="IPR036291">
    <property type="entry name" value="NAD(P)-bd_dom_sf"/>
</dbReference>
<feature type="domain" description="Ketopantoate reductase C-terminal" evidence="8">
    <location>
        <begin position="283"/>
        <end position="426"/>
    </location>
</feature>
<dbReference type="InterPro" id="IPR050838">
    <property type="entry name" value="Ketopantoate_reductase"/>
</dbReference>
<reference evidence="9 10" key="1">
    <citation type="journal article" date="2018" name="Nat. Ecol. Evol.">
        <title>Pezizomycetes genomes reveal the molecular basis of ectomycorrhizal truffle lifestyle.</title>
        <authorList>
            <person name="Murat C."/>
            <person name="Payen T."/>
            <person name="Noel B."/>
            <person name="Kuo A."/>
            <person name="Morin E."/>
            <person name="Chen J."/>
            <person name="Kohler A."/>
            <person name="Krizsan K."/>
            <person name="Balestrini R."/>
            <person name="Da Silva C."/>
            <person name="Montanini B."/>
            <person name="Hainaut M."/>
            <person name="Levati E."/>
            <person name="Barry K.W."/>
            <person name="Belfiori B."/>
            <person name="Cichocki N."/>
            <person name="Clum A."/>
            <person name="Dockter R.B."/>
            <person name="Fauchery L."/>
            <person name="Guy J."/>
            <person name="Iotti M."/>
            <person name="Le Tacon F."/>
            <person name="Lindquist E.A."/>
            <person name="Lipzen A."/>
            <person name="Malagnac F."/>
            <person name="Mello A."/>
            <person name="Molinier V."/>
            <person name="Miyauchi S."/>
            <person name="Poulain J."/>
            <person name="Riccioni C."/>
            <person name="Rubini A."/>
            <person name="Sitrit Y."/>
            <person name="Splivallo R."/>
            <person name="Traeger S."/>
            <person name="Wang M."/>
            <person name="Zifcakova L."/>
            <person name="Wipf D."/>
            <person name="Zambonelli A."/>
            <person name="Paolocci F."/>
            <person name="Nowrousian M."/>
            <person name="Ottonello S."/>
            <person name="Baldrian P."/>
            <person name="Spatafora J.W."/>
            <person name="Henrissat B."/>
            <person name="Nagy L.G."/>
            <person name="Aury J.M."/>
            <person name="Wincker P."/>
            <person name="Grigoriev I.V."/>
            <person name="Bonfante P."/>
            <person name="Martin F.M."/>
        </authorList>
    </citation>
    <scope>NUCLEOTIDE SEQUENCE [LARGE SCALE GENOMIC DNA]</scope>
    <source>
        <strain evidence="9 10">RN42</strain>
    </source>
</reference>
<dbReference type="InterPro" id="IPR013332">
    <property type="entry name" value="KPR_N"/>
</dbReference>
<gene>
    <name evidence="9" type="ORF">BJ508DRAFT_379757</name>
</gene>
<dbReference type="PANTHER" id="PTHR43765">
    <property type="entry name" value="2-DEHYDROPANTOATE 2-REDUCTASE-RELATED"/>
    <property type="match status" value="1"/>
</dbReference>
<evidence type="ECO:0000259" key="7">
    <source>
        <dbReference type="Pfam" id="PF02558"/>
    </source>
</evidence>
<sequence>MKLLSFTQSTRTQLRRSYGQIKRNYDRSRCRGQRPLSSGMSTTPTSTSTTTERPEVHIIGLGNVTKLIAHSLMTSSPNPPNVTVVFRDMDRFQSFAKAGHKITLSRKNDVDSTTEELVAEGFKGASPDKLKANHIRVQTLIVGTKAYDALSAVRDIVFRLDAESEVIFVQNGMGRLIPFVESSGACLTWLPGIYEEVRKHLFYGGKAEHRTPKFYQMIVSHGLYATPTNPFGSVHAGRGKVYLGPVLEDGQPEDTVRTKRLLKLFLPAKSVLNLEVVSRDQLLLRQLDKLVANAIINPLTAIFAVKNGEILHPEKIPEMEKDMSMLYEEISAILSFHIGLNMPPKSNDMTDAAYTQQLSRYSVKNLKKIVNRVAEMTAENTSSMLADVQAGRKTEIDYINGYLVQLGKKYTLPTATNERIVRRVKSKFSPPETEDTPIIPRDPRYQVAMVLKELRKKEKEKKGPKK</sequence>
<dbReference type="Gene3D" id="3.40.50.720">
    <property type="entry name" value="NAD(P)-binding Rossmann-like Domain"/>
    <property type="match status" value="1"/>
</dbReference>
<keyword evidence="10" id="KW-1185">Reference proteome</keyword>
<dbReference type="NCBIfam" id="TIGR00745">
    <property type="entry name" value="apbA_panE"/>
    <property type="match status" value="1"/>
</dbReference>
<name>A0A3N4HSI3_ASCIM</name>
<keyword evidence="3" id="KW-0521">NADP</keyword>
<dbReference type="GO" id="GO:0015940">
    <property type="term" value="P:pantothenate biosynthetic process"/>
    <property type="evidence" value="ECO:0007669"/>
    <property type="project" value="InterPro"/>
</dbReference>
<evidence type="ECO:0000259" key="8">
    <source>
        <dbReference type="Pfam" id="PF08546"/>
    </source>
</evidence>
<dbReference type="Gene3D" id="1.10.1040.10">
    <property type="entry name" value="N-(1-d-carboxylethyl)-l-norvaline Dehydrogenase, domain 2"/>
    <property type="match status" value="1"/>
</dbReference>
<evidence type="ECO:0000256" key="5">
    <source>
        <dbReference type="ARBA" id="ARBA00032024"/>
    </source>
</evidence>
<dbReference type="InterPro" id="IPR003710">
    <property type="entry name" value="ApbA"/>
</dbReference>
<organism evidence="9 10">
    <name type="scientific">Ascobolus immersus RN42</name>
    <dbReference type="NCBI Taxonomy" id="1160509"/>
    <lineage>
        <taxon>Eukaryota</taxon>
        <taxon>Fungi</taxon>
        <taxon>Dikarya</taxon>
        <taxon>Ascomycota</taxon>
        <taxon>Pezizomycotina</taxon>
        <taxon>Pezizomycetes</taxon>
        <taxon>Pezizales</taxon>
        <taxon>Ascobolaceae</taxon>
        <taxon>Ascobolus</taxon>
    </lineage>
</organism>
<dbReference type="GO" id="GO:0005739">
    <property type="term" value="C:mitochondrion"/>
    <property type="evidence" value="ECO:0007669"/>
    <property type="project" value="TreeGrafter"/>
</dbReference>
<dbReference type="AlphaFoldDB" id="A0A3N4HSI3"/>
<feature type="domain" description="Ketopantoate reductase N-terminal" evidence="7">
    <location>
        <begin position="56"/>
        <end position="245"/>
    </location>
</feature>
<dbReference type="InterPro" id="IPR013328">
    <property type="entry name" value="6PGD_dom2"/>
</dbReference>
<dbReference type="Pfam" id="PF08546">
    <property type="entry name" value="ApbA_C"/>
    <property type="match status" value="1"/>
</dbReference>
<dbReference type="GO" id="GO:0050661">
    <property type="term" value="F:NADP binding"/>
    <property type="evidence" value="ECO:0007669"/>
    <property type="project" value="TreeGrafter"/>
</dbReference>
<dbReference type="InterPro" id="IPR008927">
    <property type="entry name" value="6-PGluconate_DH-like_C_sf"/>
</dbReference>
<feature type="region of interest" description="Disordered" evidence="6">
    <location>
        <begin position="23"/>
        <end position="52"/>
    </location>
</feature>
<accession>A0A3N4HSI3</accession>
<dbReference type="PANTHER" id="PTHR43765:SF2">
    <property type="entry name" value="2-DEHYDROPANTOATE 2-REDUCTASE"/>
    <property type="match status" value="1"/>
</dbReference>
<dbReference type="GO" id="GO:0008677">
    <property type="term" value="F:2-dehydropantoate 2-reductase activity"/>
    <property type="evidence" value="ECO:0007669"/>
    <property type="project" value="UniProtKB-EC"/>
</dbReference>
<dbReference type="SUPFAM" id="SSF51735">
    <property type="entry name" value="NAD(P)-binding Rossmann-fold domains"/>
    <property type="match status" value="1"/>
</dbReference>
<evidence type="ECO:0000256" key="2">
    <source>
        <dbReference type="ARBA" id="ARBA00013014"/>
    </source>
</evidence>
<dbReference type="EMBL" id="ML119754">
    <property type="protein sequence ID" value="RPA75946.1"/>
    <property type="molecule type" value="Genomic_DNA"/>
</dbReference>
<comment type="similarity">
    <text evidence="1">Belongs to the ketopantoate reductase family.</text>
</comment>
<evidence type="ECO:0000256" key="1">
    <source>
        <dbReference type="ARBA" id="ARBA00007870"/>
    </source>
</evidence>
<dbReference type="InterPro" id="IPR013752">
    <property type="entry name" value="KPA_reductase"/>
</dbReference>
<evidence type="ECO:0000313" key="9">
    <source>
        <dbReference type="EMBL" id="RPA75946.1"/>
    </source>
</evidence>
<evidence type="ECO:0000256" key="4">
    <source>
        <dbReference type="ARBA" id="ARBA00023002"/>
    </source>
</evidence>
<dbReference type="SUPFAM" id="SSF48179">
    <property type="entry name" value="6-phosphogluconate dehydrogenase C-terminal domain-like"/>
    <property type="match status" value="1"/>
</dbReference>
<protein>
    <recommendedName>
        <fullName evidence="2">2-dehydropantoate 2-reductase</fullName>
        <ecNumber evidence="2">1.1.1.169</ecNumber>
    </recommendedName>
    <alternativeName>
        <fullName evidence="5">Ketopantoate reductase</fullName>
    </alternativeName>
</protein>
<dbReference type="EC" id="1.1.1.169" evidence="2"/>
<evidence type="ECO:0000313" key="10">
    <source>
        <dbReference type="Proteomes" id="UP000275078"/>
    </source>
</evidence>
<dbReference type="Proteomes" id="UP000275078">
    <property type="component" value="Unassembled WGS sequence"/>
</dbReference>
<dbReference type="Pfam" id="PF02558">
    <property type="entry name" value="ApbA"/>
    <property type="match status" value="1"/>
</dbReference>
<dbReference type="OrthoDB" id="73846at2759"/>
<proteinExistence type="inferred from homology"/>
<dbReference type="STRING" id="1160509.A0A3N4HSI3"/>